<dbReference type="EMBL" id="JAGRRH010000026">
    <property type="protein sequence ID" value="KAG7341487.1"/>
    <property type="molecule type" value="Genomic_DNA"/>
</dbReference>
<organism evidence="3 4">
    <name type="scientific">Nitzschia inconspicua</name>
    <dbReference type="NCBI Taxonomy" id="303405"/>
    <lineage>
        <taxon>Eukaryota</taxon>
        <taxon>Sar</taxon>
        <taxon>Stramenopiles</taxon>
        <taxon>Ochrophyta</taxon>
        <taxon>Bacillariophyta</taxon>
        <taxon>Bacillariophyceae</taxon>
        <taxon>Bacillariophycidae</taxon>
        <taxon>Bacillariales</taxon>
        <taxon>Bacillariaceae</taxon>
        <taxon>Nitzschia</taxon>
    </lineage>
</organism>
<evidence type="ECO:0000256" key="2">
    <source>
        <dbReference type="SAM" id="Phobius"/>
    </source>
</evidence>
<accession>A0A9K3PBG9</accession>
<protein>
    <submittedName>
        <fullName evidence="3">Uncharacterized protein</fullName>
    </submittedName>
</protein>
<keyword evidence="2" id="KW-0472">Membrane</keyword>
<name>A0A9K3PBG9_9STRA</name>
<keyword evidence="4" id="KW-1185">Reference proteome</keyword>
<feature type="compositionally biased region" description="Polar residues" evidence="1">
    <location>
        <begin position="90"/>
        <end position="101"/>
    </location>
</feature>
<feature type="transmembrane region" description="Helical" evidence="2">
    <location>
        <begin position="26"/>
        <end position="48"/>
    </location>
</feature>
<reference evidence="3" key="1">
    <citation type="journal article" date="2021" name="Sci. Rep.">
        <title>Diploid genomic architecture of Nitzschia inconspicua, an elite biomass production diatom.</title>
        <authorList>
            <person name="Oliver A."/>
            <person name="Podell S."/>
            <person name="Pinowska A."/>
            <person name="Traller J.C."/>
            <person name="Smith S.R."/>
            <person name="McClure R."/>
            <person name="Beliaev A."/>
            <person name="Bohutskyi P."/>
            <person name="Hill E.A."/>
            <person name="Rabines A."/>
            <person name="Zheng H."/>
            <person name="Allen L.Z."/>
            <person name="Kuo A."/>
            <person name="Grigoriev I.V."/>
            <person name="Allen A.E."/>
            <person name="Hazlebeck D."/>
            <person name="Allen E.E."/>
        </authorList>
    </citation>
    <scope>NUCLEOTIDE SEQUENCE</scope>
    <source>
        <strain evidence="3">Hildebrandi</strain>
    </source>
</reference>
<dbReference type="OrthoDB" id="42081at2759"/>
<evidence type="ECO:0000313" key="3">
    <source>
        <dbReference type="EMBL" id="KAG7341487.1"/>
    </source>
</evidence>
<feature type="region of interest" description="Disordered" evidence="1">
    <location>
        <begin position="71"/>
        <end position="101"/>
    </location>
</feature>
<gene>
    <name evidence="3" type="ORF">IV203_023439</name>
</gene>
<keyword evidence="2" id="KW-0812">Transmembrane</keyword>
<reference evidence="3" key="2">
    <citation type="submission" date="2021-04" db="EMBL/GenBank/DDBJ databases">
        <authorList>
            <person name="Podell S."/>
        </authorList>
    </citation>
    <scope>NUCLEOTIDE SEQUENCE</scope>
    <source>
        <strain evidence="3">Hildebrandi</strain>
    </source>
</reference>
<evidence type="ECO:0000313" key="4">
    <source>
        <dbReference type="Proteomes" id="UP000693970"/>
    </source>
</evidence>
<feature type="compositionally biased region" description="Basic and acidic residues" evidence="1">
    <location>
        <begin position="77"/>
        <end position="86"/>
    </location>
</feature>
<sequence length="355" mass="37849">MTSNYNPNGLSCSHRRANLTYKPRRLVLVHVVVILSVLLTASSVRAFLPPTAGVFTDRAAALYASTIADGSNAATRSDTDDTKKPELASAETTVTSSSKVNENVIVGDESQDDGDITTTDSYPWSEAQEWALRDNLPKYLVRISQKNQQSTKSTQTPATASLSTVVLWRSLLQDVPELAGYPVKVLQAKYKERQKNMNDDASSNVGEIGNLPFLQDYEFSTQGGVCGTVYGLVGVADGSRIETAVVTNVQETLPLGYVQTGDGSMAFEMGRPLTDASQSNGVDSSAWRVISGASVASTQQLAKAGLKNGSNALVEGVSEGDGYLMRLGALTGIVLAGSTALNMLSHHMTVNVFWV</sequence>
<proteinExistence type="predicted"/>
<keyword evidence="2" id="KW-1133">Transmembrane helix</keyword>
<evidence type="ECO:0000256" key="1">
    <source>
        <dbReference type="SAM" id="MobiDB-lite"/>
    </source>
</evidence>
<dbReference type="AlphaFoldDB" id="A0A9K3PBG9"/>
<dbReference type="Proteomes" id="UP000693970">
    <property type="component" value="Unassembled WGS sequence"/>
</dbReference>
<comment type="caution">
    <text evidence="3">The sequence shown here is derived from an EMBL/GenBank/DDBJ whole genome shotgun (WGS) entry which is preliminary data.</text>
</comment>